<dbReference type="HAMAP" id="MF_00140_B">
    <property type="entry name" value="Trp_tRNA_synth_B"/>
    <property type="match status" value="1"/>
</dbReference>
<dbReference type="PANTHER" id="PTHR43766">
    <property type="entry name" value="TRYPTOPHAN--TRNA LIGASE, MITOCHONDRIAL"/>
    <property type="match status" value="1"/>
</dbReference>
<feature type="binding site" evidence="8">
    <location>
        <position position="138"/>
    </location>
    <ligand>
        <name>L-tryptophan</name>
        <dbReference type="ChEBI" id="CHEBI:57912"/>
    </ligand>
</feature>
<dbReference type="InterPro" id="IPR001412">
    <property type="entry name" value="aa-tRNA-synth_I_CS"/>
</dbReference>
<keyword evidence="5 8" id="KW-0648">Protein biosynthesis</keyword>
<evidence type="ECO:0000256" key="6">
    <source>
        <dbReference type="ARBA" id="ARBA00023146"/>
    </source>
</evidence>
<keyword evidence="4 8" id="KW-0067">ATP-binding</keyword>
<evidence type="ECO:0000256" key="4">
    <source>
        <dbReference type="ARBA" id="ARBA00022840"/>
    </source>
</evidence>
<dbReference type="Pfam" id="PF00579">
    <property type="entry name" value="tRNA-synt_1b"/>
    <property type="match status" value="1"/>
</dbReference>
<evidence type="ECO:0000256" key="8">
    <source>
        <dbReference type="HAMAP-Rule" id="MF_00140"/>
    </source>
</evidence>
<comment type="similarity">
    <text evidence="1 8 9">Belongs to the class-I aminoacyl-tRNA synthetase family.</text>
</comment>
<comment type="function">
    <text evidence="8">Catalyzes the attachment of tryptophan to tRNA(Trp).</text>
</comment>
<feature type="short sequence motif" description="'KMSKS' region" evidence="8">
    <location>
        <begin position="200"/>
        <end position="204"/>
    </location>
</feature>
<reference evidence="10" key="1">
    <citation type="submission" date="2020-08" db="EMBL/GenBank/DDBJ databases">
        <title>Genome public.</title>
        <authorList>
            <person name="Liu C."/>
            <person name="Sun Q."/>
        </authorList>
    </citation>
    <scope>NUCLEOTIDE SEQUENCE</scope>
    <source>
        <strain evidence="10">NSJ-28</strain>
    </source>
</reference>
<comment type="caution">
    <text evidence="10">The sequence shown here is derived from an EMBL/GenBank/DDBJ whole genome shotgun (WGS) entry which is preliminary data.</text>
</comment>
<dbReference type="Gene3D" id="3.40.50.620">
    <property type="entry name" value="HUPs"/>
    <property type="match status" value="1"/>
</dbReference>
<name>A0A923LU09_9FIRM</name>
<dbReference type="PRINTS" id="PR01039">
    <property type="entry name" value="TRNASYNTHTRP"/>
</dbReference>
<dbReference type="AlphaFoldDB" id="A0A923LU09"/>
<dbReference type="PANTHER" id="PTHR43766:SF1">
    <property type="entry name" value="TRYPTOPHAN--TRNA LIGASE, MITOCHONDRIAL"/>
    <property type="match status" value="1"/>
</dbReference>
<dbReference type="CDD" id="cd00806">
    <property type="entry name" value="TrpRS_core"/>
    <property type="match status" value="1"/>
</dbReference>
<gene>
    <name evidence="8 10" type="primary">trpS</name>
    <name evidence="10" type="ORF">H8S45_00610</name>
</gene>
<dbReference type="GO" id="GO:0005829">
    <property type="term" value="C:cytosol"/>
    <property type="evidence" value="ECO:0007669"/>
    <property type="project" value="TreeGrafter"/>
</dbReference>
<evidence type="ECO:0000256" key="7">
    <source>
        <dbReference type="ARBA" id="ARBA00049929"/>
    </source>
</evidence>
<dbReference type="InterPro" id="IPR002305">
    <property type="entry name" value="aa-tRNA-synth_Ic"/>
</dbReference>
<keyword evidence="11" id="KW-1185">Reference proteome</keyword>
<comment type="subcellular location">
    <subcellularLocation>
        <location evidence="8">Cytoplasm</location>
    </subcellularLocation>
</comment>
<keyword evidence="2 8" id="KW-0436">Ligase</keyword>
<organism evidence="10 11">
    <name type="scientific">Agathobaculum faecis</name>
    <dbReference type="NCBI Taxonomy" id="2763013"/>
    <lineage>
        <taxon>Bacteria</taxon>
        <taxon>Bacillati</taxon>
        <taxon>Bacillota</taxon>
        <taxon>Clostridia</taxon>
        <taxon>Eubacteriales</taxon>
        <taxon>Butyricicoccaceae</taxon>
        <taxon>Agathobaculum</taxon>
    </lineage>
</organism>
<evidence type="ECO:0000256" key="1">
    <source>
        <dbReference type="ARBA" id="ARBA00005594"/>
    </source>
</evidence>
<accession>A0A923LU09</accession>
<keyword evidence="8" id="KW-0963">Cytoplasm</keyword>
<feature type="binding site" evidence="8">
    <location>
        <begin position="150"/>
        <end position="152"/>
    </location>
    <ligand>
        <name>ATP</name>
        <dbReference type="ChEBI" id="CHEBI:30616"/>
    </ligand>
</feature>
<dbReference type="EMBL" id="JACOPL010000001">
    <property type="protein sequence ID" value="MBC5723979.1"/>
    <property type="molecule type" value="Genomic_DNA"/>
</dbReference>
<comment type="subunit">
    <text evidence="8">Homodimer.</text>
</comment>
<dbReference type="NCBIfam" id="TIGR00233">
    <property type="entry name" value="trpS"/>
    <property type="match status" value="1"/>
</dbReference>
<feature type="short sequence motif" description="'HIGH' region" evidence="8">
    <location>
        <begin position="15"/>
        <end position="23"/>
    </location>
</feature>
<dbReference type="Gene3D" id="1.10.240.10">
    <property type="entry name" value="Tyrosyl-Transfer RNA Synthetase"/>
    <property type="match status" value="1"/>
</dbReference>
<feature type="binding site" evidence="8">
    <location>
        <begin position="200"/>
        <end position="204"/>
    </location>
    <ligand>
        <name>ATP</name>
        <dbReference type="ChEBI" id="CHEBI:30616"/>
    </ligand>
</feature>
<proteinExistence type="inferred from homology"/>
<protein>
    <recommendedName>
        <fullName evidence="8">Tryptophan--tRNA ligase</fullName>
        <ecNumber evidence="8">6.1.1.2</ecNumber>
    </recommendedName>
    <alternativeName>
        <fullName evidence="8">Tryptophanyl-tRNA synthetase</fullName>
        <shortName evidence="8">TrpRS</shortName>
    </alternativeName>
</protein>
<comment type="catalytic activity">
    <reaction evidence="7 8">
        <text>tRNA(Trp) + L-tryptophan + ATP = L-tryptophyl-tRNA(Trp) + AMP + diphosphate + H(+)</text>
        <dbReference type="Rhea" id="RHEA:24080"/>
        <dbReference type="Rhea" id="RHEA-COMP:9671"/>
        <dbReference type="Rhea" id="RHEA-COMP:9705"/>
        <dbReference type="ChEBI" id="CHEBI:15378"/>
        <dbReference type="ChEBI" id="CHEBI:30616"/>
        <dbReference type="ChEBI" id="CHEBI:33019"/>
        <dbReference type="ChEBI" id="CHEBI:57912"/>
        <dbReference type="ChEBI" id="CHEBI:78442"/>
        <dbReference type="ChEBI" id="CHEBI:78535"/>
        <dbReference type="ChEBI" id="CHEBI:456215"/>
        <dbReference type="EC" id="6.1.1.2"/>
    </reaction>
</comment>
<sequence length="336" mass="37643">MSENQKQTIFSGVQPSGKLTLGNYLGAIRNFPLLQEDYNCIYCVVDMHAITVRQDPAALRRQTLEVLAQYIACGLDPEKSVLFIQSHVPAHAELAWVLNCFTMFGEASRMTQFKDKSAKHSDNVNVGLFTYPVLMAADILLYQTNIVPVGVDQSQHIEICRDIANRFNGVFPDTFTIPEGRYPKAGEGAKIMSLSDPEKKMSKSDENENGYILLMDQPDVIMRKFKRAVTDSDARIVMDPQGKPGISNLLQIYALATGKTVAEAEAEFAGKGYGEFKPAVGEVVVELLRPIREKTEDLLRNKDYLQQVYTEGAQKASYLARKTLDKVYRKLGFVKR</sequence>
<dbReference type="Proteomes" id="UP000606499">
    <property type="component" value="Unassembled WGS sequence"/>
</dbReference>
<feature type="binding site" evidence="8">
    <location>
        <begin position="14"/>
        <end position="16"/>
    </location>
    <ligand>
        <name>ATP</name>
        <dbReference type="ChEBI" id="CHEBI:30616"/>
    </ligand>
</feature>
<evidence type="ECO:0000256" key="2">
    <source>
        <dbReference type="ARBA" id="ARBA00022598"/>
    </source>
</evidence>
<evidence type="ECO:0000256" key="3">
    <source>
        <dbReference type="ARBA" id="ARBA00022741"/>
    </source>
</evidence>
<evidence type="ECO:0000313" key="10">
    <source>
        <dbReference type="EMBL" id="MBC5723979.1"/>
    </source>
</evidence>
<feature type="binding site" evidence="8">
    <location>
        <begin position="22"/>
        <end position="23"/>
    </location>
    <ligand>
        <name>ATP</name>
        <dbReference type="ChEBI" id="CHEBI:30616"/>
    </ligand>
</feature>
<dbReference type="GO" id="GO:0004830">
    <property type="term" value="F:tryptophan-tRNA ligase activity"/>
    <property type="evidence" value="ECO:0007669"/>
    <property type="project" value="UniProtKB-UniRule"/>
</dbReference>
<dbReference type="InterPro" id="IPR050203">
    <property type="entry name" value="Trp-tRNA_synthetase"/>
</dbReference>
<dbReference type="SUPFAM" id="SSF52374">
    <property type="entry name" value="Nucleotidylyl transferase"/>
    <property type="match status" value="1"/>
</dbReference>
<dbReference type="EC" id="6.1.1.2" evidence="8"/>
<keyword evidence="6 8" id="KW-0030">Aminoacyl-tRNA synthetase</keyword>
<dbReference type="InterPro" id="IPR002306">
    <property type="entry name" value="Trp-tRNA-ligase"/>
</dbReference>
<dbReference type="InterPro" id="IPR014729">
    <property type="entry name" value="Rossmann-like_a/b/a_fold"/>
</dbReference>
<keyword evidence="3 8" id="KW-0547">Nucleotide-binding</keyword>
<dbReference type="FunFam" id="1.10.240.10:FF:000002">
    <property type="entry name" value="Tryptophan--tRNA ligase"/>
    <property type="match status" value="1"/>
</dbReference>
<evidence type="ECO:0000313" key="11">
    <source>
        <dbReference type="Proteomes" id="UP000606499"/>
    </source>
</evidence>
<dbReference type="GO" id="GO:0005524">
    <property type="term" value="F:ATP binding"/>
    <property type="evidence" value="ECO:0007669"/>
    <property type="project" value="UniProtKB-UniRule"/>
</dbReference>
<dbReference type="InterPro" id="IPR024109">
    <property type="entry name" value="Trp-tRNA-ligase_bac-type"/>
</dbReference>
<evidence type="ECO:0000256" key="5">
    <source>
        <dbReference type="ARBA" id="ARBA00022917"/>
    </source>
</evidence>
<dbReference type="GO" id="GO:0006436">
    <property type="term" value="P:tryptophanyl-tRNA aminoacylation"/>
    <property type="evidence" value="ECO:0007669"/>
    <property type="project" value="UniProtKB-UniRule"/>
</dbReference>
<feature type="binding site" evidence="8">
    <location>
        <position position="191"/>
    </location>
    <ligand>
        <name>ATP</name>
        <dbReference type="ChEBI" id="CHEBI:30616"/>
    </ligand>
</feature>
<dbReference type="PROSITE" id="PS00178">
    <property type="entry name" value="AA_TRNA_LIGASE_I"/>
    <property type="match status" value="1"/>
</dbReference>
<evidence type="ECO:0000256" key="9">
    <source>
        <dbReference type="RuleBase" id="RU363036"/>
    </source>
</evidence>
<dbReference type="RefSeq" id="WP_107630415.1">
    <property type="nucleotide sequence ID" value="NZ_JACOPL010000001.1"/>
</dbReference>